<reference evidence="1 3" key="1">
    <citation type="submission" date="2019-05" db="EMBL/GenBank/DDBJ databases">
        <title>Mikania micrantha, genome provides insights into the molecular mechanism of rapid growth.</title>
        <authorList>
            <person name="Liu B."/>
        </authorList>
    </citation>
    <scope>NUCLEOTIDE SEQUENCE [LARGE SCALE GENOMIC DNA]</scope>
    <source>
        <strain evidence="1">NLD-2019</strain>
        <tissue evidence="1">Leaf</tissue>
    </source>
</reference>
<dbReference type="EMBL" id="SZYD01000018">
    <property type="protein sequence ID" value="KAD2804939.1"/>
    <property type="molecule type" value="Genomic_DNA"/>
</dbReference>
<gene>
    <name evidence="1" type="ORF">E3N88_38316</name>
    <name evidence="2" type="ORF">E3N88_38365</name>
</gene>
<dbReference type="Gene3D" id="1.25.40.20">
    <property type="entry name" value="Ankyrin repeat-containing domain"/>
    <property type="match status" value="1"/>
</dbReference>
<sequence>MLERTEDYLDIGVPLYKAAITSDWNTANNIILDSRNRRLEGFSVSNENMSTTLHVAVTANETERSILFVRNLVNIMFPNELEVVDAKKNTAFCLVCMNGNMEMGMIMLRMNIRLLHIRGTDGMMPLQISSLFGRYKLLRFLYDSSRNNTDQYDDEDWKSTLSNCVENDLFGK</sequence>
<evidence type="ECO:0000313" key="2">
    <source>
        <dbReference type="EMBL" id="KAD2804988.1"/>
    </source>
</evidence>
<dbReference type="SUPFAM" id="SSF48403">
    <property type="entry name" value="Ankyrin repeat"/>
    <property type="match status" value="1"/>
</dbReference>
<evidence type="ECO:0008006" key="4">
    <source>
        <dbReference type="Google" id="ProtNLM"/>
    </source>
</evidence>
<name>A0A5N6LTP8_9ASTR</name>
<evidence type="ECO:0000313" key="1">
    <source>
        <dbReference type="EMBL" id="KAD2804939.1"/>
    </source>
</evidence>
<keyword evidence="3" id="KW-1185">Reference proteome</keyword>
<comment type="caution">
    <text evidence="1">The sequence shown here is derived from an EMBL/GenBank/DDBJ whole genome shotgun (WGS) entry which is preliminary data.</text>
</comment>
<protein>
    <recommendedName>
        <fullName evidence="4">PGG domain-containing protein</fullName>
    </recommendedName>
</protein>
<evidence type="ECO:0000313" key="3">
    <source>
        <dbReference type="Proteomes" id="UP000326396"/>
    </source>
</evidence>
<organism evidence="1 3">
    <name type="scientific">Mikania micrantha</name>
    <name type="common">bitter vine</name>
    <dbReference type="NCBI Taxonomy" id="192012"/>
    <lineage>
        <taxon>Eukaryota</taxon>
        <taxon>Viridiplantae</taxon>
        <taxon>Streptophyta</taxon>
        <taxon>Embryophyta</taxon>
        <taxon>Tracheophyta</taxon>
        <taxon>Spermatophyta</taxon>
        <taxon>Magnoliopsida</taxon>
        <taxon>eudicotyledons</taxon>
        <taxon>Gunneridae</taxon>
        <taxon>Pentapetalae</taxon>
        <taxon>asterids</taxon>
        <taxon>campanulids</taxon>
        <taxon>Asterales</taxon>
        <taxon>Asteraceae</taxon>
        <taxon>Asteroideae</taxon>
        <taxon>Heliantheae alliance</taxon>
        <taxon>Eupatorieae</taxon>
        <taxon>Mikania</taxon>
    </lineage>
</organism>
<dbReference type="EMBL" id="SZYD01000018">
    <property type="protein sequence ID" value="KAD2804988.1"/>
    <property type="molecule type" value="Genomic_DNA"/>
</dbReference>
<dbReference type="InterPro" id="IPR036770">
    <property type="entry name" value="Ankyrin_rpt-contain_sf"/>
</dbReference>
<dbReference type="OrthoDB" id="1925304at2759"/>
<dbReference type="PANTHER" id="PTHR47303:SF1">
    <property type="entry name" value="NF-KAPPA-B INHIBITOR BETA"/>
    <property type="match status" value="1"/>
</dbReference>
<proteinExistence type="predicted"/>
<accession>A0A5N6LTP8</accession>
<dbReference type="Proteomes" id="UP000326396">
    <property type="component" value="Linkage Group LG8"/>
</dbReference>
<dbReference type="PANTHER" id="PTHR47303">
    <property type="match status" value="1"/>
</dbReference>
<dbReference type="AlphaFoldDB" id="A0A5N6LTP8"/>